<sequence length="272" mass="29847">MLSPRRLICATLLTAVAALGTAATAPADEILGDGRVVVEWGPAARAAKPFAAALRRSGSIEQVATAVNDRYRLPRDIPVVFSSEAEIGPAYLPDVEFEGEKLSFIHFPHLFLNYEVRVMRQMLGGMKDPGPVRMMIWANEFVVAHELGHALVDQLQIPITGKEEDAVDGFAAYLLANTPAFGARSALAASILFAGMSSTPTDDDYADEHSLSQQRTYQFLCWIYGSDKKEFKSLVGKDGLPKRRAVRCGDEWKQLNRSWSTLMAPHLKTPVA</sequence>
<proteinExistence type="predicted"/>
<feature type="chain" id="PRO_5047219644" evidence="1">
    <location>
        <begin position="28"/>
        <end position="272"/>
    </location>
</feature>
<comment type="caution">
    <text evidence="2">The sequence shown here is derived from an EMBL/GenBank/DDBJ whole genome shotgun (WGS) entry which is preliminary data.</text>
</comment>
<gene>
    <name evidence="2" type="ORF">R7226_24335</name>
</gene>
<dbReference type="InterPro" id="IPR025644">
    <property type="entry name" value="DUF4344"/>
</dbReference>
<reference evidence="2 3" key="2">
    <citation type="submission" date="2023-10" db="EMBL/GenBank/DDBJ databases">
        <authorList>
            <person name="Han X.F."/>
        </authorList>
    </citation>
    <scope>NUCLEOTIDE SEQUENCE [LARGE SCALE GENOMIC DNA]</scope>
    <source>
        <strain evidence="2 3">KCTC 39840</strain>
    </source>
</reference>
<evidence type="ECO:0000256" key="1">
    <source>
        <dbReference type="SAM" id="SignalP"/>
    </source>
</evidence>
<dbReference type="Proteomes" id="UP001284601">
    <property type="component" value="Unassembled WGS sequence"/>
</dbReference>
<feature type="signal peptide" evidence="1">
    <location>
        <begin position="1"/>
        <end position="27"/>
    </location>
</feature>
<evidence type="ECO:0000313" key="3">
    <source>
        <dbReference type="Proteomes" id="UP001284601"/>
    </source>
</evidence>
<dbReference type="RefSeq" id="WP_318599965.1">
    <property type="nucleotide sequence ID" value="NZ_JAWSTH010000090.1"/>
</dbReference>
<protein>
    <submittedName>
        <fullName evidence="2">DUF4344 domain-containing metallopeptidase</fullName>
    </submittedName>
</protein>
<dbReference type="EMBL" id="JAWSTH010000090">
    <property type="protein sequence ID" value="MDW5597500.1"/>
    <property type="molecule type" value="Genomic_DNA"/>
</dbReference>
<organism evidence="2 3">
    <name type="scientific">Conexibacter stalactiti</name>
    <dbReference type="NCBI Taxonomy" id="1940611"/>
    <lineage>
        <taxon>Bacteria</taxon>
        <taxon>Bacillati</taxon>
        <taxon>Actinomycetota</taxon>
        <taxon>Thermoleophilia</taxon>
        <taxon>Solirubrobacterales</taxon>
        <taxon>Conexibacteraceae</taxon>
        <taxon>Conexibacter</taxon>
    </lineage>
</organism>
<reference evidence="3" key="1">
    <citation type="submission" date="2023-07" db="EMBL/GenBank/DDBJ databases">
        <title>Conexibacter stalactiti sp. nov., isolated from stalactites in a lava cave and emended description of the genus Conexibacter.</title>
        <authorList>
            <person name="Lee S.D."/>
        </authorList>
    </citation>
    <scope>NUCLEOTIDE SEQUENCE [LARGE SCALE GENOMIC DNA]</scope>
    <source>
        <strain evidence="3">KCTC 39840</strain>
    </source>
</reference>
<accession>A0ABU4HYF3</accession>
<dbReference type="Pfam" id="PF14247">
    <property type="entry name" value="DUF4344"/>
    <property type="match status" value="1"/>
</dbReference>
<keyword evidence="3" id="KW-1185">Reference proteome</keyword>
<evidence type="ECO:0000313" key="2">
    <source>
        <dbReference type="EMBL" id="MDW5597500.1"/>
    </source>
</evidence>
<name>A0ABU4HYF3_9ACTN</name>
<keyword evidence="1" id="KW-0732">Signal</keyword>